<dbReference type="PROSITE" id="PS50114">
    <property type="entry name" value="GATA_ZN_FINGER_2"/>
    <property type="match status" value="1"/>
</dbReference>
<feature type="compositionally biased region" description="Basic and acidic residues" evidence="2">
    <location>
        <begin position="481"/>
        <end position="490"/>
    </location>
</feature>
<dbReference type="PANTHER" id="PTHR39147:SF1">
    <property type="entry name" value="PROTEIN SPT21"/>
    <property type="match status" value="1"/>
</dbReference>
<dbReference type="SMART" id="SM00401">
    <property type="entry name" value="ZnF_GATA"/>
    <property type="match status" value="1"/>
</dbReference>
<gene>
    <name evidence="4" type="ORF">BCR39DRAFT_542223</name>
</gene>
<feature type="compositionally biased region" description="Polar residues" evidence="2">
    <location>
        <begin position="581"/>
        <end position="615"/>
    </location>
</feature>
<dbReference type="Pfam" id="PF00320">
    <property type="entry name" value="GATA"/>
    <property type="match status" value="1"/>
</dbReference>
<dbReference type="EMBL" id="MCFC01000050">
    <property type="protein sequence ID" value="ORY26181.1"/>
    <property type="molecule type" value="Genomic_DNA"/>
</dbReference>
<dbReference type="GO" id="GO:0043565">
    <property type="term" value="F:sequence-specific DNA binding"/>
    <property type="evidence" value="ECO:0007669"/>
    <property type="project" value="InterPro"/>
</dbReference>
<feature type="region of interest" description="Disordered" evidence="2">
    <location>
        <begin position="711"/>
        <end position="739"/>
    </location>
</feature>
<dbReference type="CDD" id="cd00202">
    <property type="entry name" value="ZnF_GATA"/>
    <property type="match status" value="1"/>
</dbReference>
<evidence type="ECO:0000313" key="4">
    <source>
        <dbReference type="EMBL" id="ORY26181.1"/>
    </source>
</evidence>
<feature type="compositionally biased region" description="Basic and acidic residues" evidence="2">
    <location>
        <begin position="763"/>
        <end position="773"/>
    </location>
</feature>
<dbReference type="InParanoid" id="A0A1Y2AUE1"/>
<dbReference type="InterPro" id="IPR013088">
    <property type="entry name" value="Znf_NHR/GATA"/>
</dbReference>
<dbReference type="GO" id="GO:0006357">
    <property type="term" value="P:regulation of transcription by RNA polymerase II"/>
    <property type="evidence" value="ECO:0007669"/>
    <property type="project" value="TreeGrafter"/>
</dbReference>
<protein>
    <recommendedName>
        <fullName evidence="3">GATA-type domain-containing protein</fullName>
    </recommendedName>
</protein>
<evidence type="ECO:0000256" key="2">
    <source>
        <dbReference type="SAM" id="MobiDB-lite"/>
    </source>
</evidence>
<reference evidence="4 5" key="1">
    <citation type="submission" date="2016-07" db="EMBL/GenBank/DDBJ databases">
        <title>Pervasive Adenine N6-methylation of Active Genes in Fungi.</title>
        <authorList>
            <consortium name="DOE Joint Genome Institute"/>
            <person name="Mondo S.J."/>
            <person name="Dannebaum R.O."/>
            <person name="Kuo R.C."/>
            <person name="Labutti K."/>
            <person name="Haridas S."/>
            <person name="Kuo A."/>
            <person name="Salamov A."/>
            <person name="Ahrendt S.R."/>
            <person name="Lipzen A."/>
            <person name="Sullivan W."/>
            <person name="Andreopoulos W.B."/>
            <person name="Clum A."/>
            <person name="Lindquist E."/>
            <person name="Daum C."/>
            <person name="Ramamoorthy G.K."/>
            <person name="Gryganskyi A."/>
            <person name="Culley D."/>
            <person name="Magnuson J.K."/>
            <person name="James T.Y."/>
            <person name="O'Malley M.A."/>
            <person name="Stajich J.E."/>
            <person name="Spatafora J.W."/>
            <person name="Visel A."/>
            <person name="Grigoriev I.V."/>
        </authorList>
    </citation>
    <scope>NUCLEOTIDE SEQUENCE [LARGE SCALE GENOMIC DNA]</scope>
    <source>
        <strain evidence="4 5">68-887.2</strain>
    </source>
</reference>
<dbReference type="SUPFAM" id="SSF57716">
    <property type="entry name" value="Glucocorticoid receptor-like (DNA-binding domain)"/>
    <property type="match status" value="1"/>
</dbReference>
<feature type="compositionally biased region" description="Low complexity" evidence="2">
    <location>
        <begin position="316"/>
        <end position="331"/>
    </location>
</feature>
<feature type="region of interest" description="Disordered" evidence="2">
    <location>
        <begin position="481"/>
        <end position="520"/>
    </location>
</feature>
<name>A0A1Y2AUE1_9TREE</name>
<dbReference type="OrthoDB" id="515401at2759"/>
<keyword evidence="1" id="KW-0863">Zinc-finger</keyword>
<dbReference type="Proteomes" id="UP000193986">
    <property type="component" value="Unassembled WGS sequence"/>
</dbReference>
<feature type="region of interest" description="Disordered" evidence="2">
    <location>
        <begin position="759"/>
        <end position="783"/>
    </location>
</feature>
<feature type="compositionally biased region" description="Polar residues" evidence="2">
    <location>
        <begin position="494"/>
        <end position="507"/>
    </location>
</feature>
<feature type="region of interest" description="Disordered" evidence="2">
    <location>
        <begin position="396"/>
        <end position="421"/>
    </location>
</feature>
<comment type="caution">
    <text evidence="4">The sequence shown here is derived from an EMBL/GenBank/DDBJ whole genome shotgun (WGS) entry which is preliminary data.</text>
</comment>
<dbReference type="InterPro" id="IPR042403">
    <property type="entry name" value="Spt21/Ams2"/>
</dbReference>
<keyword evidence="5" id="KW-1185">Reference proteome</keyword>
<feature type="compositionally biased region" description="Basic and acidic residues" evidence="2">
    <location>
        <begin position="664"/>
        <end position="674"/>
    </location>
</feature>
<dbReference type="PANTHER" id="PTHR39147">
    <property type="entry name" value="PROTEIN SPT21"/>
    <property type="match status" value="1"/>
</dbReference>
<feature type="compositionally biased region" description="Polar residues" evidence="2">
    <location>
        <begin position="711"/>
        <end position="727"/>
    </location>
</feature>
<dbReference type="STRING" id="71784.A0A1Y2AUE1"/>
<feature type="compositionally biased region" description="Basic and acidic residues" evidence="2">
    <location>
        <begin position="624"/>
        <end position="633"/>
    </location>
</feature>
<dbReference type="Gene3D" id="3.30.50.10">
    <property type="entry name" value="Erythroid Transcription Factor GATA-1, subunit A"/>
    <property type="match status" value="1"/>
</dbReference>
<feature type="domain" description="GATA-type" evidence="3">
    <location>
        <begin position="424"/>
        <end position="484"/>
    </location>
</feature>
<feature type="region of interest" description="Disordered" evidence="2">
    <location>
        <begin position="659"/>
        <end position="689"/>
    </location>
</feature>
<keyword evidence="1" id="KW-0862">Zinc</keyword>
<feature type="region of interest" description="Disordered" evidence="2">
    <location>
        <begin position="534"/>
        <end position="638"/>
    </location>
</feature>
<organism evidence="4 5">
    <name type="scientific">Naematelia encephala</name>
    <dbReference type="NCBI Taxonomy" id="71784"/>
    <lineage>
        <taxon>Eukaryota</taxon>
        <taxon>Fungi</taxon>
        <taxon>Dikarya</taxon>
        <taxon>Basidiomycota</taxon>
        <taxon>Agaricomycotina</taxon>
        <taxon>Tremellomycetes</taxon>
        <taxon>Tremellales</taxon>
        <taxon>Naemateliaceae</taxon>
        <taxon>Naematelia</taxon>
    </lineage>
</organism>
<sequence length="873" mass="94505">MASPLAPNRIHNLPVRVVYQVPGSSQAFTTFFSSLQQVYVHPNAAAYKEAEDDVWGSIYLKTIMQGILMASPELHPNHSSVPDLSIYIFDPRETGLRRARSSTPFPVHLRSAHASSPIPSPSSPTTQPISLLQEVWSGKGLVSWALDEAGDGKNLITGRLVRNHEFTRVVKGQGLSPMEALMLSNEEHLEESWGIEVCLCLKSGPGAPIGLHPQVQQVMAMESGMGVERRSSISEWSIKSEPREVKAESSRPNHRASETISSRAPRPLSPAKTVSTTPLVKASSMRPATSLKKASTTSKPHRHLPYPSQKKHHHSSTATPNPSSTSSSPKSFPGDIPAQLYTNPESLTKEQAERLIASPAFLSMLERLTGAPIEAAKSAKRAREAEAIRLEEAKRKKTWATEEQKHSHTHSRRSSASEGHSHAHDAELKCFNCGRTKSAVWRLKVLEDGNSVRVCNACGLYWNKLGSMRPPTLWQGLDEEVRERPRDKKGGSGPASTPAAQTPSSEANRPASRIDSGSFKRTLSAVVEQDARRIASMRTRPGGHAVKSNLGQSSKSAMTSPMRGSTSATKSIRARHLDTIAASSPGWQRPSPTARQSTNTPAPRLESSSSQQVMQTLAMPLSDDGGRDDDTRNDTGTSIWDTDISAYFDFPADSLGGMATHGRSPSEEPTDFHRALSSGARARRRRGMDMDMDMDTEAETEDDVLSQLFNRTSSIGPMGSSPGTFDFSQLPPSSPPVIPSSDLPHSVLLLSSPGTSSIGFSPLDRRISPEKPKSALRQSFSSSLEKTDSKESFDFGEFLNTSLGPSEFAHGHGHGMTKGEGGVGVGVGVSGMDFGDLDALFRDDSFSVGTLGNEGHTGEDWLREFSESMAGEN</sequence>
<proteinExistence type="predicted"/>
<keyword evidence="1" id="KW-0479">Metal-binding</keyword>
<feature type="region of interest" description="Disordered" evidence="2">
    <location>
        <begin position="231"/>
        <end position="340"/>
    </location>
</feature>
<feature type="compositionally biased region" description="Polar residues" evidence="2">
    <location>
        <begin position="549"/>
        <end position="570"/>
    </location>
</feature>
<evidence type="ECO:0000313" key="5">
    <source>
        <dbReference type="Proteomes" id="UP000193986"/>
    </source>
</evidence>
<accession>A0A1Y2AUE1</accession>
<dbReference type="GO" id="GO:0008270">
    <property type="term" value="F:zinc ion binding"/>
    <property type="evidence" value="ECO:0007669"/>
    <property type="project" value="UniProtKB-KW"/>
</dbReference>
<feature type="compositionally biased region" description="Basic residues" evidence="2">
    <location>
        <begin position="299"/>
        <end position="315"/>
    </location>
</feature>
<evidence type="ECO:0000259" key="3">
    <source>
        <dbReference type="PROSITE" id="PS50114"/>
    </source>
</evidence>
<evidence type="ECO:0000256" key="1">
    <source>
        <dbReference type="PROSITE-ProRule" id="PRU00094"/>
    </source>
</evidence>
<dbReference type="GO" id="GO:0030466">
    <property type="term" value="P:silent mating-type cassette heterochromatin formation"/>
    <property type="evidence" value="ECO:0007669"/>
    <property type="project" value="TreeGrafter"/>
</dbReference>
<feature type="compositionally biased region" description="Basic and acidic residues" evidence="2">
    <location>
        <begin position="231"/>
        <end position="257"/>
    </location>
</feature>
<feature type="compositionally biased region" description="Basic and acidic residues" evidence="2">
    <location>
        <begin position="396"/>
        <end position="406"/>
    </location>
</feature>
<dbReference type="AlphaFoldDB" id="A0A1Y2AUE1"/>
<dbReference type="InterPro" id="IPR000679">
    <property type="entry name" value="Znf_GATA"/>
</dbReference>
<dbReference type="GO" id="GO:0000183">
    <property type="term" value="P:rDNA heterochromatin formation"/>
    <property type="evidence" value="ECO:0007669"/>
    <property type="project" value="TreeGrafter"/>
</dbReference>